<protein>
    <submittedName>
        <fullName evidence="6">Aldehyde dehydrogenase family protein</fullName>
    </submittedName>
</protein>
<dbReference type="Gene3D" id="3.40.309.10">
    <property type="entry name" value="Aldehyde Dehydrogenase, Chain A, domain 2"/>
    <property type="match status" value="1"/>
</dbReference>
<reference evidence="6 7" key="1">
    <citation type="submission" date="2018-10" db="EMBL/GenBank/DDBJ databases">
        <title>Natrarchaeobius chitinivorans gen. nov., sp. nov., and Natrarchaeobius haloalkaliphilus sp. nov., alkaliphilic, chitin-utilizing haloarchaea from hypersaline alkaline lakes.</title>
        <authorList>
            <person name="Sorokin D.Y."/>
            <person name="Elcheninov A.G."/>
            <person name="Kostrikina N.A."/>
            <person name="Bale N.J."/>
            <person name="Sinninghe Damste J.S."/>
            <person name="Khijniak T.V."/>
            <person name="Kublanov I.V."/>
            <person name="Toshchakov S.V."/>
        </authorList>
    </citation>
    <scope>NUCLEOTIDE SEQUENCE [LARGE SCALE GENOMIC DNA]</scope>
    <source>
        <strain evidence="6 7">AArcht7</strain>
    </source>
</reference>
<dbReference type="InterPro" id="IPR016161">
    <property type="entry name" value="Ald_DH/histidinol_DH"/>
</dbReference>
<accession>A0A3N6PKU7</accession>
<evidence type="ECO:0000259" key="5">
    <source>
        <dbReference type="Pfam" id="PF00171"/>
    </source>
</evidence>
<dbReference type="Proteomes" id="UP000281431">
    <property type="component" value="Unassembled WGS sequence"/>
</dbReference>
<comment type="subunit">
    <text evidence="2">Homotetramer.</text>
</comment>
<sequence>MDLVEIDRSDHASETELTPESGWEHCYIDGEWVPAGDRDLIEVENPATGETIARVPAATTDDVDAAYEAAASAQAEWADTLPQERAEVLGKISHLMGEYAEDLTHLIAIEAGGVQLKGEVEVEVTQGMIQVSSGLPFKASGDQHDSVIPGRENLVVREPVGVVGIITPWNYPLNLALRAVIPAIALGNAVVLKPDEHTPVVGGLAIAALLEEAGVPPGLFNVVTGRGSEIGDHFSSHPTPSVVSFTGSTAVGRRVAKNAAEQLHLPQLELGGNCPHVVTEQADLDLAVDAAMLGTFINQGQGCISINRHLVHESLYDDYVDQLASRAAELPIGDPRDPDVVIGPISYEEQHATVGEFLERTIAEGATVETGGTAEWPYIEPTVLSGVTNEMSAACNEHFGPIAPVIPFETDDEAVELANDTEYGLAASVHSRDLGHARDIADRIDAGMVHINDQPTNDEPHMPFGGTKASGLGRFNDRWVMDEYTEPKWISVQREDRDYPL</sequence>
<evidence type="ECO:0000256" key="3">
    <source>
        <dbReference type="ARBA" id="ARBA00023002"/>
    </source>
</evidence>
<evidence type="ECO:0000313" key="6">
    <source>
        <dbReference type="EMBL" id="RQG99455.1"/>
    </source>
</evidence>
<gene>
    <name evidence="6" type="ORF">EA472_14630</name>
</gene>
<proteinExistence type="inferred from homology"/>
<comment type="similarity">
    <text evidence="1">Belongs to the aldehyde dehydrogenase family.</text>
</comment>
<dbReference type="FunFam" id="3.40.605.10:FF:000007">
    <property type="entry name" value="NAD/NADP-dependent betaine aldehyde dehydrogenase"/>
    <property type="match status" value="1"/>
</dbReference>
<dbReference type="PANTHER" id="PTHR42986:SF1">
    <property type="entry name" value="BENZALDEHYDE DEHYDROGENASE YFMT"/>
    <property type="match status" value="1"/>
</dbReference>
<dbReference type="FunFam" id="3.40.309.10:FF:000009">
    <property type="entry name" value="Aldehyde dehydrogenase A"/>
    <property type="match status" value="1"/>
</dbReference>
<dbReference type="PANTHER" id="PTHR42986">
    <property type="entry name" value="BENZALDEHYDE DEHYDROGENASE YFMT"/>
    <property type="match status" value="1"/>
</dbReference>
<comment type="caution">
    <text evidence="6">The sequence shown here is derived from an EMBL/GenBank/DDBJ whole genome shotgun (WGS) entry which is preliminary data.</text>
</comment>
<dbReference type="OrthoDB" id="6342at2157"/>
<dbReference type="InterPro" id="IPR016162">
    <property type="entry name" value="Ald_DH_N"/>
</dbReference>
<dbReference type="EMBL" id="REFZ01000009">
    <property type="protein sequence ID" value="RQG99455.1"/>
    <property type="molecule type" value="Genomic_DNA"/>
</dbReference>
<organism evidence="6 7">
    <name type="scientific">Natrarchaeobius chitinivorans</name>
    <dbReference type="NCBI Taxonomy" id="1679083"/>
    <lineage>
        <taxon>Archaea</taxon>
        <taxon>Methanobacteriati</taxon>
        <taxon>Methanobacteriota</taxon>
        <taxon>Stenosarchaea group</taxon>
        <taxon>Halobacteria</taxon>
        <taxon>Halobacteriales</taxon>
        <taxon>Natrialbaceae</taxon>
        <taxon>Natrarchaeobius</taxon>
    </lineage>
</organism>
<dbReference type="Gene3D" id="3.40.605.10">
    <property type="entry name" value="Aldehyde Dehydrogenase, Chain A, domain 1"/>
    <property type="match status" value="1"/>
</dbReference>
<name>A0A3N6PKU7_NATCH</name>
<dbReference type="AlphaFoldDB" id="A0A3N6PKU7"/>
<dbReference type="SUPFAM" id="SSF53720">
    <property type="entry name" value="ALDH-like"/>
    <property type="match status" value="1"/>
</dbReference>
<dbReference type="InterPro" id="IPR015590">
    <property type="entry name" value="Aldehyde_DH_dom"/>
</dbReference>
<evidence type="ECO:0000256" key="2">
    <source>
        <dbReference type="ARBA" id="ARBA00011881"/>
    </source>
</evidence>
<evidence type="ECO:0000313" key="7">
    <source>
        <dbReference type="Proteomes" id="UP000281431"/>
    </source>
</evidence>
<keyword evidence="7" id="KW-1185">Reference proteome</keyword>
<keyword evidence="3" id="KW-0560">Oxidoreductase</keyword>
<dbReference type="InterPro" id="IPR016163">
    <property type="entry name" value="Ald_DH_C"/>
</dbReference>
<dbReference type="GO" id="GO:0016620">
    <property type="term" value="F:oxidoreductase activity, acting on the aldehyde or oxo group of donors, NAD or NADP as acceptor"/>
    <property type="evidence" value="ECO:0007669"/>
    <property type="project" value="InterPro"/>
</dbReference>
<dbReference type="Pfam" id="PF00171">
    <property type="entry name" value="Aldedh"/>
    <property type="match status" value="1"/>
</dbReference>
<evidence type="ECO:0000256" key="1">
    <source>
        <dbReference type="ARBA" id="ARBA00009986"/>
    </source>
</evidence>
<feature type="domain" description="Aldehyde dehydrogenase" evidence="5">
    <location>
        <begin position="32"/>
        <end position="490"/>
    </location>
</feature>
<keyword evidence="4" id="KW-0520">NAD</keyword>
<evidence type="ECO:0000256" key="4">
    <source>
        <dbReference type="ARBA" id="ARBA00023027"/>
    </source>
</evidence>